<dbReference type="InterPro" id="IPR003594">
    <property type="entry name" value="HATPase_dom"/>
</dbReference>
<dbReference type="InterPro" id="IPR005467">
    <property type="entry name" value="His_kinase_dom"/>
</dbReference>
<feature type="domain" description="Histidine kinase" evidence="7">
    <location>
        <begin position="171"/>
        <end position="374"/>
    </location>
</feature>
<dbReference type="PRINTS" id="PR00344">
    <property type="entry name" value="BCTRLSENSOR"/>
</dbReference>
<evidence type="ECO:0000256" key="5">
    <source>
        <dbReference type="ARBA" id="ARBA00022777"/>
    </source>
</evidence>
<keyword evidence="3" id="KW-0597">Phosphoprotein</keyword>
<evidence type="ECO:0000259" key="7">
    <source>
        <dbReference type="PROSITE" id="PS50109"/>
    </source>
</evidence>
<dbReference type="GO" id="GO:0000155">
    <property type="term" value="F:phosphorelay sensor kinase activity"/>
    <property type="evidence" value="ECO:0007669"/>
    <property type="project" value="TreeGrafter"/>
</dbReference>
<dbReference type="EMBL" id="JADEXQ010000065">
    <property type="protein sequence ID" value="MBE9031476.1"/>
    <property type="molecule type" value="Genomic_DNA"/>
</dbReference>
<dbReference type="SUPFAM" id="SSF55874">
    <property type="entry name" value="ATPase domain of HSP90 chaperone/DNA topoisomerase II/histidine kinase"/>
    <property type="match status" value="1"/>
</dbReference>
<dbReference type="CDD" id="cd00075">
    <property type="entry name" value="HATPase"/>
    <property type="match status" value="1"/>
</dbReference>
<keyword evidence="4" id="KW-0808">Transferase</keyword>
<dbReference type="SMART" id="SM00387">
    <property type="entry name" value="HATPase_c"/>
    <property type="match status" value="1"/>
</dbReference>
<evidence type="ECO:0000256" key="6">
    <source>
        <dbReference type="ARBA" id="ARBA00023012"/>
    </source>
</evidence>
<dbReference type="Gene3D" id="3.30.565.10">
    <property type="entry name" value="Histidine kinase-like ATPase, C-terminal domain"/>
    <property type="match status" value="1"/>
</dbReference>
<dbReference type="PROSITE" id="PS50109">
    <property type="entry name" value="HIS_KIN"/>
    <property type="match status" value="1"/>
</dbReference>
<dbReference type="GO" id="GO:0004721">
    <property type="term" value="F:phosphoprotein phosphatase activity"/>
    <property type="evidence" value="ECO:0007669"/>
    <property type="project" value="TreeGrafter"/>
</dbReference>
<dbReference type="PANTHER" id="PTHR45453">
    <property type="entry name" value="PHOSPHATE REGULON SENSOR PROTEIN PHOR"/>
    <property type="match status" value="1"/>
</dbReference>
<dbReference type="Pfam" id="PF02518">
    <property type="entry name" value="HATPase_c"/>
    <property type="match status" value="1"/>
</dbReference>
<accession>A0A928VMW1</accession>
<gene>
    <name evidence="8" type="ORF">IQ266_17215</name>
</gene>
<evidence type="ECO:0000256" key="2">
    <source>
        <dbReference type="ARBA" id="ARBA00012438"/>
    </source>
</evidence>
<organism evidence="8 9">
    <name type="scientific">Romeriopsis navalis LEGE 11480</name>
    <dbReference type="NCBI Taxonomy" id="2777977"/>
    <lineage>
        <taxon>Bacteria</taxon>
        <taxon>Bacillati</taxon>
        <taxon>Cyanobacteriota</taxon>
        <taxon>Cyanophyceae</taxon>
        <taxon>Leptolyngbyales</taxon>
        <taxon>Leptolyngbyaceae</taxon>
        <taxon>Romeriopsis</taxon>
        <taxon>Romeriopsis navalis</taxon>
    </lineage>
</organism>
<proteinExistence type="predicted"/>
<comment type="catalytic activity">
    <reaction evidence="1">
        <text>ATP + protein L-histidine = ADP + protein N-phospho-L-histidine.</text>
        <dbReference type="EC" id="2.7.13.3"/>
    </reaction>
</comment>
<dbReference type="InterPro" id="IPR004358">
    <property type="entry name" value="Sig_transdc_His_kin-like_C"/>
</dbReference>
<keyword evidence="6" id="KW-0902">Two-component regulatory system</keyword>
<evidence type="ECO:0000256" key="1">
    <source>
        <dbReference type="ARBA" id="ARBA00000085"/>
    </source>
</evidence>
<dbReference type="RefSeq" id="WP_264326304.1">
    <property type="nucleotide sequence ID" value="NZ_JADEXQ010000065.1"/>
</dbReference>
<dbReference type="AlphaFoldDB" id="A0A928VMW1"/>
<dbReference type="GO" id="GO:0005886">
    <property type="term" value="C:plasma membrane"/>
    <property type="evidence" value="ECO:0007669"/>
    <property type="project" value="TreeGrafter"/>
</dbReference>
<evidence type="ECO:0000313" key="8">
    <source>
        <dbReference type="EMBL" id="MBE9031476.1"/>
    </source>
</evidence>
<evidence type="ECO:0000256" key="4">
    <source>
        <dbReference type="ARBA" id="ARBA00022679"/>
    </source>
</evidence>
<name>A0A928VMW1_9CYAN</name>
<evidence type="ECO:0000313" key="9">
    <source>
        <dbReference type="Proteomes" id="UP000625316"/>
    </source>
</evidence>
<keyword evidence="5 8" id="KW-0418">Kinase</keyword>
<keyword evidence="9" id="KW-1185">Reference proteome</keyword>
<protein>
    <recommendedName>
        <fullName evidence="2">histidine kinase</fullName>
        <ecNumber evidence="2">2.7.13.3</ecNumber>
    </recommendedName>
</protein>
<dbReference type="InterPro" id="IPR036890">
    <property type="entry name" value="HATPase_C_sf"/>
</dbReference>
<comment type="caution">
    <text evidence="8">The sequence shown here is derived from an EMBL/GenBank/DDBJ whole genome shotgun (WGS) entry which is preliminary data.</text>
</comment>
<dbReference type="GO" id="GO:0016036">
    <property type="term" value="P:cellular response to phosphate starvation"/>
    <property type="evidence" value="ECO:0007669"/>
    <property type="project" value="TreeGrafter"/>
</dbReference>
<evidence type="ECO:0000256" key="3">
    <source>
        <dbReference type="ARBA" id="ARBA00022553"/>
    </source>
</evidence>
<sequence length="374" mass="41888">MSGQVTPLNRSSLAHITQVSKTHINEDNIDSYPSATFDLKQFVTQVGLLGGCIAEAGIVQTLIDPKCCWTKQVQKYVQDYITNHQAQLASTMICCLSLKSASIDQPNIHSVYIYQLYSSQGSTSYLCCWSDLPLSEKDQYCLSLFAQTLRTQAELDRYSFIEQRSKLCLQKIRHQLQTPISLNQLYIDLLKTASLSQEATNWLGHLQRLNHSLANDVSQLTQSQQADQTTEIHDLRQLLEEVADRLTPQLQAKELTIEYPHHPFRISTDPWKLQQILQNLLTNAISFSPQGGEIRIDWQILASSILLTVSDQGHGLSESDLSSVGIPFYSRRPGGTGLGLTIVQQLLKEQQGDLWAKNHPAGGAQFCFTLPQCA</sequence>
<dbReference type="EC" id="2.7.13.3" evidence="2"/>
<dbReference type="PANTHER" id="PTHR45453:SF1">
    <property type="entry name" value="PHOSPHATE REGULON SENSOR PROTEIN PHOR"/>
    <property type="match status" value="1"/>
</dbReference>
<dbReference type="InterPro" id="IPR050351">
    <property type="entry name" value="BphY/WalK/GraS-like"/>
</dbReference>
<dbReference type="Proteomes" id="UP000625316">
    <property type="component" value="Unassembled WGS sequence"/>
</dbReference>
<reference evidence="8" key="1">
    <citation type="submission" date="2020-10" db="EMBL/GenBank/DDBJ databases">
        <authorList>
            <person name="Castelo-Branco R."/>
            <person name="Eusebio N."/>
            <person name="Adriana R."/>
            <person name="Vieira A."/>
            <person name="Brugerolle De Fraissinette N."/>
            <person name="Rezende De Castro R."/>
            <person name="Schneider M.P."/>
            <person name="Vasconcelos V."/>
            <person name="Leao P.N."/>
        </authorList>
    </citation>
    <scope>NUCLEOTIDE SEQUENCE</scope>
    <source>
        <strain evidence="8">LEGE 11480</strain>
    </source>
</reference>